<dbReference type="Pfam" id="PF01663">
    <property type="entry name" value="Phosphodiest"/>
    <property type="match status" value="1"/>
</dbReference>
<comment type="subcellular location">
    <subcellularLocation>
        <location evidence="1">Endoplasmic reticulum membrane</location>
        <topology evidence="1">Multi-pass membrane protein</topology>
    </subcellularLocation>
</comment>
<evidence type="ECO:0000256" key="7">
    <source>
        <dbReference type="ARBA" id="ARBA00022824"/>
    </source>
</evidence>
<feature type="transmembrane region" description="Helical" evidence="12">
    <location>
        <begin position="60"/>
        <end position="78"/>
    </location>
</feature>
<evidence type="ECO:0000256" key="5">
    <source>
        <dbReference type="ARBA" id="ARBA00022679"/>
    </source>
</evidence>
<dbReference type="EMBL" id="DS022305">
    <property type="protein sequence ID" value="OAJ41210.1"/>
    <property type="molecule type" value="Genomic_DNA"/>
</dbReference>
<dbReference type="InterPro" id="IPR002591">
    <property type="entry name" value="Phosphodiest/P_Trfase"/>
</dbReference>
<accession>A0A177WP46</accession>
<keyword evidence="8 12" id="KW-1133">Transmembrane helix</keyword>
<comment type="pathway">
    <text evidence="2">Glycolipid biosynthesis; glycosylphosphatidylinositol-anchor biosynthesis.</text>
</comment>
<dbReference type="GO" id="GO:0051377">
    <property type="term" value="F:mannose-ethanolamine phosphotransferase activity"/>
    <property type="evidence" value="ECO:0007669"/>
    <property type="project" value="InterPro"/>
</dbReference>
<dbReference type="OrthoDB" id="272139at2759"/>
<evidence type="ECO:0000256" key="10">
    <source>
        <dbReference type="ARBA" id="ARBA00023180"/>
    </source>
</evidence>
<name>A0A177WP46_BATDL</name>
<feature type="compositionally biased region" description="Low complexity" evidence="11">
    <location>
        <begin position="107"/>
        <end position="120"/>
    </location>
</feature>
<dbReference type="GO" id="GO:0005789">
    <property type="term" value="C:endoplasmic reticulum membrane"/>
    <property type="evidence" value="ECO:0007669"/>
    <property type="project" value="UniProtKB-SubCell"/>
</dbReference>
<evidence type="ECO:0000256" key="1">
    <source>
        <dbReference type="ARBA" id="ARBA00004477"/>
    </source>
</evidence>
<dbReference type="STRING" id="403673.A0A177WP46"/>
<dbReference type="InterPro" id="IPR039524">
    <property type="entry name" value="PIGO/GPI13"/>
</dbReference>
<sequence>MTDTSIKTGNRHNNKGDGIKNRKPVPDVNSNTRYPSEPFQRSTRLNSKDATTPGTQIRQLVVLLIVLLGTHAAGLFLFKEGYLLTRLELEQTSTCQSHSPWTARVDSTSGSNTSIPSSSNDHTNDDAFRSTRQLESCWPKPRYERALLILIDALRFDFIAYDESLKPSETPHYINKMPTIHHLLKTQPTHALLFRGLADPPTTTLQRLMALMTGALPTLVDAGSNFASTAIKEDNFIRHLQAYAAQGILNKTVMTMGDDTWEGLFPNMLNETFSYPSFDVWDLHTVDLAVKRHLFPILDATMKANSNSKSKAQDWKSDDHDKWTSWGLLIAHFLGVDHAGHRYGPGHPAMGDKLVEMDQMLQRVIDIVDENTLVIVMGDHGMDNKGDHGGDSDNELDAAMFLYSKVPLMDADGGDTSSSDDKTVNTEPYRVLYDAISQVDQAGLEGSHPFGYWQGHRCISQIDFVSTVSMLMGVPIPFGNLGTVIPEVFFWSGDYLTDQDSSDSFLSTQMRNTRSWWNGLVGSDKGNASAAQESASQHSEYKIQPLEHLLAVMRANAQQIHAYIAAYGERRKDAQTSFADTLHMFTKAESLFSDLSTFQDMSKNPKEYQQNLIACYVAYTKYTRSTLIIARKIWSRFESVLMIMGVVIILMSILTTCALVAQLIGFLFELQRIQKKIQ</sequence>
<dbReference type="InterPro" id="IPR017850">
    <property type="entry name" value="Alkaline_phosphatase_core_sf"/>
</dbReference>
<reference evidence="13 14" key="1">
    <citation type="submission" date="2006-10" db="EMBL/GenBank/DDBJ databases">
        <title>The Genome Sequence of Batrachochytrium dendrobatidis JEL423.</title>
        <authorList>
            <consortium name="The Broad Institute Genome Sequencing Platform"/>
            <person name="Birren B."/>
            <person name="Lander E."/>
            <person name="Galagan J."/>
            <person name="Cuomo C."/>
            <person name="Devon K."/>
            <person name="Jaffe D."/>
            <person name="Butler J."/>
            <person name="Alvarez P."/>
            <person name="Gnerre S."/>
            <person name="Grabherr M."/>
            <person name="Kleber M."/>
            <person name="Mauceli E."/>
            <person name="Brockman W."/>
            <person name="Young S."/>
            <person name="LaButti K."/>
            <person name="Sykes S."/>
            <person name="DeCaprio D."/>
            <person name="Crawford M."/>
            <person name="Koehrsen M."/>
            <person name="Engels R."/>
            <person name="Montgomery P."/>
            <person name="Pearson M."/>
            <person name="Howarth C."/>
            <person name="Larson L."/>
            <person name="White J."/>
            <person name="O'Leary S."/>
            <person name="Kodira C."/>
            <person name="Zeng Q."/>
            <person name="Yandava C."/>
            <person name="Alvarado L."/>
            <person name="Longcore J."/>
            <person name="James T."/>
        </authorList>
    </citation>
    <scope>NUCLEOTIDE SEQUENCE [LARGE SCALE GENOMIC DNA]</scope>
    <source>
        <strain evidence="13 14">JEL423</strain>
    </source>
</reference>
<evidence type="ECO:0000256" key="4">
    <source>
        <dbReference type="ARBA" id="ARBA00022502"/>
    </source>
</evidence>
<dbReference type="Proteomes" id="UP000077115">
    <property type="component" value="Unassembled WGS sequence"/>
</dbReference>
<feature type="transmembrane region" description="Helical" evidence="12">
    <location>
        <begin position="640"/>
        <end position="668"/>
    </location>
</feature>
<dbReference type="PANTHER" id="PTHR23071:SF1">
    <property type="entry name" value="GPI ETHANOLAMINE PHOSPHATE TRANSFERASE 3"/>
    <property type="match status" value="1"/>
</dbReference>
<dbReference type="PANTHER" id="PTHR23071">
    <property type="entry name" value="PHOSPHATIDYLINOSITOL GLYCAN"/>
    <property type="match status" value="1"/>
</dbReference>
<evidence type="ECO:0000256" key="3">
    <source>
        <dbReference type="ARBA" id="ARBA00008695"/>
    </source>
</evidence>
<evidence type="ECO:0000256" key="2">
    <source>
        <dbReference type="ARBA" id="ARBA00004687"/>
    </source>
</evidence>
<gene>
    <name evidence="13" type="ORF">BDEG_24844</name>
</gene>
<evidence type="ECO:0000256" key="8">
    <source>
        <dbReference type="ARBA" id="ARBA00022989"/>
    </source>
</evidence>
<evidence type="ECO:0000256" key="12">
    <source>
        <dbReference type="SAM" id="Phobius"/>
    </source>
</evidence>
<keyword evidence="5" id="KW-0808">Transferase</keyword>
<evidence type="ECO:0000256" key="11">
    <source>
        <dbReference type="SAM" id="MobiDB-lite"/>
    </source>
</evidence>
<keyword evidence="6 12" id="KW-0812">Transmembrane</keyword>
<dbReference type="AlphaFoldDB" id="A0A177WP46"/>
<dbReference type="VEuPathDB" id="FungiDB:BDEG_24844"/>
<dbReference type="CDD" id="cd16023">
    <property type="entry name" value="GPI_EPT_3"/>
    <property type="match status" value="1"/>
</dbReference>
<keyword evidence="4" id="KW-0337">GPI-anchor biosynthesis</keyword>
<keyword evidence="9 12" id="KW-0472">Membrane</keyword>
<evidence type="ECO:0000313" key="14">
    <source>
        <dbReference type="Proteomes" id="UP000077115"/>
    </source>
</evidence>
<organism evidence="13 14">
    <name type="scientific">Batrachochytrium dendrobatidis (strain JEL423)</name>
    <dbReference type="NCBI Taxonomy" id="403673"/>
    <lineage>
        <taxon>Eukaryota</taxon>
        <taxon>Fungi</taxon>
        <taxon>Fungi incertae sedis</taxon>
        <taxon>Chytridiomycota</taxon>
        <taxon>Chytridiomycota incertae sedis</taxon>
        <taxon>Chytridiomycetes</taxon>
        <taxon>Rhizophydiales</taxon>
        <taxon>Rhizophydiales incertae sedis</taxon>
        <taxon>Batrachochytrium</taxon>
    </lineage>
</organism>
<evidence type="ECO:0000256" key="9">
    <source>
        <dbReference type="ARBA" id="ARBA00023136"/>
    </source>
</evidence>
<dbReference type="GO" id="GO:0006506">
    <property type="term" value="P:GPI anchor biosynthetic process"/>
    <property type="evidence" value="ECO:0007669"/>
    <property type="project" value="UniProtKB-UniPathway"/>
</dbReference>
<evidence type="ECO:0000313" key="13">
    <source>
        <dbReference type="EMBL" id="OAJ41210.1"/>
    </source>
</evidence>
<evidence type="ECO:0000256" key="6">
    <source>
        <dbReference type="ARBA" id="ARBA00022692"/>
    </source>
</evidence>
<proteinExistence type="inferred from homology"/>
<dbReference type="Gene3D" id="3.40.720.10">
    <property type="entry name" value="Alkaline Phosphatase, subunit A"/>
    <property type="match status" value="1"/>
</dbReference>
<dbReference type="UniPathway" id="UPA00196"/>
<comment type="similarity">
    <text evidence="3">Belongs to the PIGG/PIGN/PIGO family. PIGO subfamily.</text>
</comment>
<dbReference type="SUPFAM" id="SSF53649">
    <property type="entry name" value="Alkaline phosphatase-like"/>
    <property type="match status" value="1"/>
</dbReference>
<dbReference type="InterPro" id="IPR037675">
    <property type="entry name" value="PIG-O_N"/>
</dbReference>
<reference evidence="13 14" key="2">
    <citation type="submission" date="2016-05" db="EMBL/GenBank/DDBJ databases">
        <title>Lineage-specific infection strategies underlie the spectrum of fungal disease in amphibians.</title>
        <authorList>
            <person name="Cuomo C.A."/>
            <person name="Farrer R.A."/>
            <person name="James T."/>
            <person name="Longcore J."/>
            <person name="Birren B."/>
        </authorList>
    </citation>
    <scope>NUCLEOTIDE SEQUENCE [LARGE SCALE GENOMIC DNA]</scope>
    <source>
        <strain evidence="13 14">JEL423</strain>
    </source>
</reference>
<feature type="compositionally biased region" description="Polar residues" evidence="11">
    <location>
        <begin position="28"/>
        <end position="51"/>
    </location>
</feature>
<protein>
    <submittedName>
        <fullName evidence="13">Uncharacterized protein</fullName>
    </submittedName>
</protein>
<feature type="region of interest" description="Disordered" evidence="11">
    <location>
        <begin position="1"/>
        <end position="51"/>
    </location>
</feature>
<feature type="region of interest" description="Disordered" evidence="11">
    <location>
        <begin position="98"/>
        <end position="126"/>
    </location>
</feature>
<keyword evidence="10" id="KW-0325">Glycoprotein</keyword>
<keyword evidence="7" id="KW-0256">Endoplasmic reticulum</keyword>